<accession>A0A2A4G5H0</accession>
<proteinExistence type="predicted"/>
<evidence type="ECO:0000313" key="2">
    <source>
        <dbReference type="Proteomes" id="UP000219559"/>
    </source>
</evidence>
<keyword evidence="2" id="KW-1185">Reference proteome</keyword>
<evidence type="ECO:0000313" key="1">
    <source>
        <dbReference type="EMBL" id="PCE64209.1"/>
    </source>
</evidence>
<dbReference type="EMBL" id="NBWU01000003">
    <property type="protein sequence ID" value="PCE64209.1"/>
    <property type="molecule type" value="Genomic_DNA"/>
</dbReference>
<protein>
    <submittedName>
        <fullName evidence="1">Uncharacterized protein</fullName>
    </submittedName>
</protein>
<name>A0A2A4G5H0_9FLAO</name>
<dbReference type="Proteomes" id="UP000219559">
    <property type="component" value="Unassembled WGS sequence"/>
</dbReference>
<dbReference type="AlphaFoldDB" id="A0A2A4G5H0"/>
<reference evidence="1 2" key="1">
    <citation type="submission" date="2017-04" db="EMBL/GenBank/DDBJ databases">
        <title>A new member of the family Flavobacteriaceae isolated from ascidians.</title>
        <authorList>
            <person name="Chen L."/>
        </authorList>
    </citation>
    <scope>NUCLEOTIDE SEQUENCE [LARGE SCALE GENOMIC DNA]</scope>
    <source>
        <strain evidence="1 2">HQA918</strain>
    </source>
</reference>
<organism evidence="1 2">
    <name type="scientific">Sediminicola luteus</name>
    <dbReference type="NCBI Taxonomy" id="319238"/>
    <lineage>
        <taxon>Bacteria</taxon>
        <taxon>Pseudomonadati</taxon>
        <taxon>Bacteroidota</taxon>
        <taxon>Flavobacteriia</taxon>
        <taxon>Flavobacteriales</taxon>
        <taxon>Flavobacteriaceae</taxon>
        <taxon>Sediminicola</taxon>
    </lineage>
</organism>
<gene>
    <name evidence="1" type="ORF">B7P33_07855</name>
</gene>
<sequence length="69" mass="8162">MFKPRSIHLARVHKDGKEVLRGMQMKPLTMLRIHQLLMELCVVEVLRKPSLALIRLMGASIIHLLFWWM</sequence>
<comment type="caution">
    <text evidence="1">The sequence shown here is derived from an EMBL/GenBank/DDBJ whole genome shotgun (WGS) entry which is preliminary data.</text>
</comment>